<evidence type="ECO:0000256" key="2">
    <source>
        <dbReference type="PROSITE-ProRule" id="PRU00023"/>
    </source>
</evidence>
<dbReference type="SUPFAM" id="SSF48403">
    <property type="entry name" value="Ankyrin repeat"/>
    <property type="match status" value="1"/>
</dbReference>
<dbReference type="SUPFAM" id="SSF50985">
    <property type="entry name" value="RCC1/BLIP-II"/>
    <property type="match status" value="1"/>
</dbReference>
<name>A0A7S0FCN4_9DINO</name>
<dbReference type="PANTHER" id="PTHR22870:SF408">
    <property type="entry name" value="OS09G0560450 PROTEIN"/>
    <property type="match status" value="1"/>
</dbReference>
<dbReference type="AlphaFoldDB" id="A0A7S0FCN4"/>
<feature type="repeat" description="ANK" evidence="2">
    <location>
        <begin position="13"/>
        <end position="45"/>
    </location>
</feature>
<dbReference type="Pfam" id="PF00415">
    <property type="entry name" value="RCC1"/>
    <property type="match status" value="1"/>
</dbReference>
<evidence type="ECO:0000256" key="1">
    <source>
        <dbReference type="ARBA" id="ARBA00022737"/>
    </source>
</evidence>
<dbReference type="Gene3D" id="1.25.40.20">
    <property type="entry name" value="Ankyrin repeat-containing domain"/>
    <property type="match status" value="1"/>
</dbReference>
<dbReference type="InterPro" id="IPR002110">
    <property type="entry name" value="Ankyrin_rpt"/>
</dbReference>
<accession>A0A7S0FCN4</accession>
<gene>
    <name evidence="4" type="ORF">PBAH0796_LOCUS7758</name>
</gene>
<dbReference type="PROSITE" id="PS50012">
    <property type="entry name" value="RCC1_3"/>
    <property type="match status" value="2"/>
</dbReference>
<dbReference type="Pfam" id="PF13540">
    <property type="entry name" value="RCC1_2"/>
    <property type="match status" value="1"/>
</dbReference>
<evidence type="ECO:0000313" key="4">
    <source>
        <dbReference type="EMBL" id="CAD8352391.1"/>
    </source>
</evidence>
<dbReference type="InterPro" id="IPR009091">
    <property type="entry name" value="RCC1/BLIP-II"/>
</dbReference>
<dbReference type="InterPro" id="IPR051210">
    <property type="entry name" value="Ub_ligase/GEF_domain"/>
</dbReference>
<keyword evidence="1" id="KW-0677">Repeat</keyword>
<feature type="repeat" description="RCC1" evidence="3">
    <location>
        <begin position="550"/>
        <end position="602"/>
    </location>
</feature>
<dbReference type="PROSITE" id="PS50088">
    <property type="entry name" value="ANK_REPEAT"/>
    <property type="match status" value="1"/>
</dbReference>
<dbReference type="Gene3D" id="2.130.10.30">
    <property type="entry name" value="Regulator of chromosome condensation 1/beta-lactamase-inhibitor protein II"/>
    <property type="match status" value="1"/>
</dbReference>
<dbReference type="InterPro" id="IPR000408">
    <property type="entry name" value="Reg_chr_condens"/>
</dbReference>
<dbReference type="Pfam" id="PF00023">
    <property type="entry name" value="Ank"/>
    <property type="match status" value="1"/>
</dbReference>
<dbReference type="InterPro" id="IPR036770">
    <property type="entry name" value="Ankyrin_rpt-contain_sf"/>
</dbReference>
<dbReference type="PANTHER" id="PTHR22870">
    <property type="entry name" value="REGULATOR OF CHROMOSOME CONDENSATION"/>
    <property type="match status" value="1"/>
</dbReference>
<dbReference type="EMBL" id="HBEG01012793">
    <property type="protein sequence ID" value="CAD8352391.1"/>
    <property type="molecule type" value="Transcribed_RNA"/>
</dbReference>
<reference evidence="4" key="1">
    <citation type="submission" date="2021-01" db="EMBL/GenBank/DDBJ databases">
        <authorList>
            <person name="Corre E."/>
            <person name="Pelletier E."/>
            <person name="Niang G."/>
            <person name="Scheremetjew M."/>
            <person name="Finn R."/>
            <person name="Kale V."/>
            <person name="Holt S."/>
            <person name="Cochrane G."/>
            <person name="Meng A."/>
            <person name="Brown T."/>
            <person name="Cohen L."/>
        </authorList>
    </citation>
    <scope>NUCLEOTIDE SEQUENCE</scope>
    <source>
        <strain evidence="4">Pbaha01</strain>
    </source>
</reference>
<organism evidence="4">
    <name type="scientific">Pyrodinium bahamense</name>
    <dbReference type="NCBI Taxonomy" id="73915"/>
    <lineage>
        <taxon>Eukaryota</taxon>
        <taxon>Sar</taxon>
        <taxon>Alveolata</taxon>
        <taxon>Dinophyceae</taxon>
        <taxon>Gonyaulacales</taxon>
        <taxon>Pyrocystaceae</taxon>
        <taxon>Pyrodinium</taxon>
    </lineage>
</organism>
<protein>
    <submittedName>
        <fullName evidence="4">Uncharacterized protein</fullName>
    </submittedName>
</protein>
<proteinExistence type="predicted"/>
<sequence length="687" mass="71726">MSVGPVSLDAHAWAEPPLHKASADGDALLVLKLLVQGANPNAEDAVFGEPPLFEAAVADSVSVVVLLLLFGADARRRGRHTSAAAAEFAPAGSAVAQLLDAVVQGDSQGSMELASAAVAPVLDAVSLGSPEALILDWRLKAMGLPGVILRADAAISAVQVPSEGRQTVTLPPAPPVNVFAASDHRSRDERSKAWLAALLRRSASRRANQLATGSAVLFSSSSATARVAWATVAVYAPREALSRLPAASGALAEILLDESDDGAWRHTVAQVAYTVIAHDSRRRALNGRLLSWRETFQEVATQQLFSWGVDGTVTGFGARAPQKAYSRPCVLNLVSTLGSGQPVQQPVVSAIACGRRHNAVATFGGDVYVWGRDVLPPAPQDDVVIGLVRGRMKSRATARDRPQRLAHSYGFGVHSSADAALSSDGSHTINAPDSVLGASALTATLSATLLQLAGGWTAPGAELQENGTDARDALQLPPELPPSQKVVRGASFNVALTCDGRCFVWRRPGLSLSGAANGFSEEPKPVLPLGEVAVDIAVGEAHAAVLTERGRVWTFGWRPFSALGRGPSTCSEAIGMAAPITSLERIVQISAGATFTLCVDVEGTLWLFGEGPCIIGCFGDPHAVYEPRRVPAAVFGGRRVLAAACGEGHVLVLTAWDPCCRLPQPGAWFTARTDCGASKTGALHVRP</sequence>
<evidence type="ECO:0000256" key="3">
    <source>
        <dbReference type="PROSITE-ProRule" id="PRU00235"/>
    </source>
</evidence>
<feature type="repeat" description="RCC1" evidence="3">
    <location>
        <begin position="603"/>
        <end position="656"/>
    </location>
</feature>
<keyword evidence="2" id="KW-0040">ANK repeat</keyword>